<feature type="domain" description="Helicase-associated" evidence="1">
    <location>
        <begin position="85"/>
        <end position="153"/>
    </location>
</feature>
<accession>A0A8J9TE77</accession>
<evidence type="ECO:0000259" key="1">
    <source>
        <dbReference type="Pfam" id="PF03457"/>
    </source>
</evidence>
<dbReference type="InterPro" id="IPR005114">
    <property type="entry name" value="Helicase_assoc"/>
</dbReference>
<organism evidence="2">
    <name type="scientific">Phaeodactylum tricornutum</name>
    <name type="common">Diatom</name>
    <dbReference type="NCBI Taxonomy" id="2850"/>
    <lineage>
        <taxon>Eukaryota</taxon>
        <taxon>Sar</taxon>
        <taxon>Stramenopiles</taxon>
        <taxon>Ochrophyta</taxon>
        <taxon>Bacillariophyta</taxon>
        <taxon>Bacillariophyceae</taxon>
        <taxon>Bacillariophycidae</taxon>
        <taxon>Naviculales</taxon>
        <taxon>Phaeodactylaceae</taxon>
        <taxon>Phaeodactylum</taxon>
    </lineage>
</organism>
<dbReference type="Proteomes" id="UP000836788">
    <property type="component" value="Chromosome 6"/>
</dbReference>
<name>A0A8J9TE77_PHATR</name>
<sequence>MRQAYRIFAAVAWLLVERIGAGWAWYVAVPLQSIRSVSLLVEARTSTPRGCTPVLQGHVVPTNERILGSVDVAKHKESAKTLTTSDRWMERFQQLSLYREEHGHCLVPKRYRENPPLGNWVNKQRQEYRRYWQGTRPCSLTSERIEVLNQIGFCWDATNETVCQLEEPFNSDVKWKAQFRMLKSLVSSKHNSVAELTSATCPPSLWNWLRLQRERYSIAVRSSTHEEPLLSLSQIEDLSALDGNWWMTPRQVRWETRFEELKEYRVTHGNCCVPISYKSNKPLAHWVSNQRKQYNLRSQGKKHDLTSDRLQRLESIGFVWNRWEYEFATKYVQMD</sequence>
<dbReference type="PANTHER" id="PTHR33418:SF1">
    <property type="entry name" value="HELICASE-ASSOCIATED DOMAIN-CONTAINING PROTEIN"/>
    <property type="match status" value="1"/>
</dbReference>
<dbReference type="AlphaFoldDB" id="A0A8J9TE77"/>
<feature type="domain" description="Helicase-associated" evidence="1">
    <location>
        <begin position="251"/>
        <end position="318"/>
    </location>
</feature>
<dbReference type="Gene3D" id="6.10.140.530">
    <property type="match status" value="2"/>
</dbReference>
<dbReference type="PANTHER" id="PTHR33418">
    <property type="entry name" value="HELICASE-ASSOCIATED"/>
    <property type="match status" value="1"/>
</dbReference>
<dbReference type="Pfam" id="PF03457">
    <property type="entry name" value="HA"/>
    <property type="match status" value="2"/>
</dbReference>
<proteinExistence type="predicted"/>
<gene>
    <name evidence="2" type="ORF">PTTT1_LOCUS46894</name>
</gene>
<reference evidence="2" key="1">
    <citation type="submission" date="2022-02" db="EMBL/GenBank/DDBJ databases">
        <authorList>
            <person name="Giguere J D."/>
        </authorList>
    </citation>
    <scope>NUCLEOTIDE SEQUENCE</scope>
    <source>
        <strain evidence="2">CCAP 1055/1</strain>
    </source>
</reference>
<protein>
    <recommendedName>
        <fullName evidence="1">Helicase-associated domain-containing protein</fullName>
    </recommendedName>
</protein>
<evidence type="ECO:0000313" key="2">
    <source>
        <dbReference type="EMBL" id="CAG9291107.1"/>
    </source>
</evidence>
<dbReference type="EMBL" id="OU594947">
    <property type="protein sequence ID" value="CAG9291107.1"/>
    <property type="molecule type" value="Genomic_DNA"/>
</dbReference>